<dbReference type="SUPFAM" id="SSF118215">
    <property type="entry name" value="Proton glutamate symport protein"/>
    <property type="match status" value="1"/>
</dbReference>
<dbReference type="GO" id="GO:0005295">
    <property type="term" value="F:neutral L-amino acid:sodium symporter activity"/>
    <property type="evidence" value="ECO:0007669"/>
    <property type="project" value="TreeGrafter"/>
</dbReference>
<evidence type="ECO:0000313" key="9">
    <source>
        <dbReference type="Proteomes" id="UP000234206"/>
    </source>
</evidence>
<dbReference type="RefSeq" id="WP_101849083.1">
    <property type="nucleotide sequence ID" value="NZ_JBHLVH010000013.1"/>
</dbReference>
<evidence type="ECO:0000256" key="1">
    <source>
        <dbReference type="ARBA" id="ARBA00004141"/>
    </source>
</evidence>
<reference evidence="8 9" key="1">
    <citation type="submission" date="2017-12" db="EMBL/GenBank/DDBJ databases">
        <title>Phylogenetic diversity of female urinary microbiome.</title>
        <authorList>
            <person name="Thomas-White K."/>
            <person name="Wolfe A.J."/>
        </authorList>
    </citation>
    <scope>NUCLEOTIDE SEQUENCE [LARGE SCALE GENOMIC DNA]</scope>
    <source>
        <strain evidence="8 9">UMB1298</strain>
    </source>
</reference>
<feature type="compositionally biased region" description="Basic and acidic residues" evidence="6">
    <location>
        <begin position="398"/>
        <end position="408"/>
    </location>
</feature>
<sequence length="424" mass="44134">MTSDSPSRSRWFGLLPRIVLAIVLGILVGRIAPEALTRTVATFNGLFSNFLGFVIPLIILGLIAPAIGELGRGAGKWLALTAALAYGSTLFAGFLGYAVSSAVLPDLLRGRSTPQLGNPEDALLAPWFEIEMDPAFGVMTALLLAFTVGVGMTMIKGDTLQRGFEEFREIVNKVISGIIIPLLPVYIFGVFLNMTAAGEVWNVITTFSGVILLVFALTVALLLMQFGVAGAVSGRNPLVLLKNMLPAYATALGTSSSAATIPVTLRQSLKNGVSEPVASFVVPLCATIHLAGSTVKLTCFSMAVMMLSGMEVHPGTMVGFILLLGIMMIAAPGVPGGAVMAAVALMESNLGFNEAQVGLMIATYIAIDSFGTATNVTGDGAIAQVVDRLARNRGFGRHGQEETARDEATTGVSPAAGVAATRTA</sequence>
<comment type="caution">
    <text evidence="8">The sequence shown here is derived from an EMBL/GenBank/DDBJ whole genome shotgun (WGS) entry which is preliminary data.</text>
</comment>
<feature type="transmembrane region" description="Helical" evidence="7">
    <location>
        <begin position="77"/>
        <end position="99"/>
    </location>
</feature>
<evidence type="ECO:0000313" key="8">
    <source>
        <dbReference type="EMBL" id="PKZ42632.1"/>
    </source>
</evidence>
<dbReference type="Gene3D" id="1.10.3860.10">
    <property type="entry name" value="Sodium:dicarboxylate symporter"/>
    <property type="match status" value="1"/>
</dbReference>
<dbReference type="InterPro" id="IPR036458">
    <property type="entry name" value="Na:dicarbo_symporter_sf"/>
</dbReference>
<evidence type="ECO:0000256" key="6">
    <source>
        <dbReference type="SAM" id="MobiDB-lite"/>
    </source>
</evidence>
<dbReference type="PANTHER" id="PTHR42865">
    <property type="entry name" value="PROTON/GLUTAMATE-ASPARTATE SYMPORTER"/>
    <property type="match status" value="1"/>
</dbReference>
<feature type="transmembrane region" description="Helical" evidence="7">
    <location>
        <begin position="135"/>
        <end position="154"/>
    </location>
</feature>
<keyword evidence="9" id="KW-1185">Reference proteome</keyword>
<keyword evidence="4 7" id="KW-1133">Transmembrane helix</keyword>
<gene>
    <name evidence="8" type="ORF">CYJ76_01850</name>
</gene>
<evidence type="ECO:0000256" key="7">
    <source>
        <dbReference type="SAM" id="Phobius"/>
    </source>
</evidence>
<proteinExistence type="predicted"/>
<feature type="transmembrane region" description="Helical" evidence="7">
    <location>
        <begin position="12"/>
        <end position="33"/>
    </location>
</feature>
<comment type="subcellular location">
    <subcellularLocation>
        <location evidence="1">Membrane</location>
        <topology evidence="1">Multi-pass membrane protein</topology>
    </subcellularLocation>
</comment>
<dbReference type="GO" id="GO:0005886">
    <property type="term" value="C:plasma membrane"/>
    <property type="evidence" value="ECO:0007669"/>
    <property type="project" value="TreeGrafter"/>
</dbReference>
<evidence type="ECO:0000256" key="5">
    <source>
        <dbReference type="ARBA" id="ARBA00023136"/>
    </source>
</evidence>
<protein>
    <submittedName>
        <fullName evidence="8">Sodium:proton antiporter</fullName>
    </submittedName>
</protein>
<keyword evidence="2" id="KW-0813">Transport</keyword>
<evidence type="ECO:0000256" key="2">
    <source>
        <dbReference type="ARBA" id="ARBA00022448"/>
    </source>
</evidence>
<keyword evidence="5 7" id="KW-0472">Membrane</keyword>
<dbReference type="AlphaFoldDB" id="A0A2I1PDB5"/>
<evidence type="ECO:0000256" key="3">
    <source>
        <dbReference type="ARBA" id="ARBA00022692"/>
    </source>
</evidence>
<dbReference type="Proteomes" id="UP000234206">
    <property type="component" value="Unassembled WGS sequence"/>
</dbReference>
<dbReference type="Pfam" id="PF00375">
    <property type="entry name" value="SDF"/>
    <property type="match status" value="1"/>
</dbReference>
<feature type="transmembrane region" description="Helical" evidence="7">
    <location>
        <begin position="45"/>
        <end position="65"/>
    </location>
</feature>
<feature type="transmembrane region" description="Helical" evidence="7">
    <location>
        <begin position="320"/>
        <end position="346"/>
    </location>
</feature>
<accession>A0A2I1PDB5</accession>
<feature type="region of interest" description="Disordered" evidence="6">
    <location>
        <begin position="396"/>
        <end position="424"/>
    </location>
</feature>
<keyword evidence="3 7" id="KW-0812">Transmembrane</keyword>
<organism evidence="8 9">
    <name type="scientific">Kytococcus schroeteri</name>
    <dbReference type="NCBI Taxonomy" id="138300"/>
    <lineage>
        <taxon>Bacteria</taxon>
        <taxon>Bacillati</taxon>
        <taxon>Actinomycetota</taxon>
        <taxon>Actinomycetes</taxon>
        <taxon>Micrococcales</taxon>
        <taxon>Kytococcaceae</taxon>
        <taxon>Kytococcus</taxon>
    </lineage>
</organism>
<dbReference type="InterPro" id="IPR001991">
    <property type="entry name" value="Na-dicarboxylate_symporter"/>
</dbReference>
<dbReference type="PANTHER" id="PTHR42865:SF8">
    <property type="entry name" value="SERINE_THREONINE TRANSPORTER SSTT"/>
    <property type="match status" value="1"/>
</dbReference>
<dbReference type="OrthoDB" id="9768885at2"/>
<feature type="transmembrane region" description="Helical" evidence="7">
    <location>
        <begin position="200"/>
        <end position="224"/>
    </location>
</feature>
<dbReference type="EMBL" id="PKIZ01000002">
    <property type="protein sequence ID" value="PKZ42632.1"/>
    <property type="molecule type" value="Genomic_DNA"/>
</dbReference>
<feature type="transmembrane region" description="Helical" evidence="7">
    <location>
        <begin position="277"/>
        <end position="299"/>
    </location>
</feature>
<evidence type="ECO:0000256" key="4">
    <source>
        <dbReference type="ARBA" id="ARBA00022989"/>
    </source>
</evidence>
<name>A0A2I1PDB5_9MICO</name>
<dbReference type="GO" id="GO:0032329">
    <property type="term" value="P:serine transport"/>
    <property type="evidence" value="ECO:0007669"/>
    <property type="project" value="TreeGrafter"/>
</dbReference>
<feature type="transmembrane region" description="Helical" evidence="7">
    <location>
        <begin position="174"/>
        <end position="194"/>
    </location>
</feature>